<evidence type="ECO:0000313" key="2">
    <source>
        <dbReference type="Proteomes" id="UP000765509"/>
    </source>
</evidence>
<dbReference type="Proteomes" id="UP000765509">
    <property type="component" value="Unassembled WGS sequence"/>
</dbReference>
<organism evidence="1 2">
    <name type="scientific">Austropuccinia psidii MF-1</name>
    <dbReference type="NCBI Taxonomy" id="1389203"/>
    <lineage>
        <taxon>Eukaryota</taxon>
        <taxon>Fungi</taxon>
        <taxon>Dikarya</taxon>
        <taxon>Basidiomycota</taxon>
        <taxon>Pucciniomycotina</taxon>
        <taxon>Pucciniomycetes</taxon>
        <taxon>Pucciniales</taxon>
        <taxon>Sphaerophragmiaceae</taxon>
        <taxon>Austropuccinia</taxon>
    </lineage>
</organism>
<comment type="caution">
    <text evidence="1">The sequence shown here is derived from an EMBL/GenBank/DDBJ whole genome shotgun (WGS) entry which is preliminary data.</text>
</comment>
<accession>A0A9Q3CBA6</accession>
<dbReference type="EMBL" id="AVOT02005651">
    <property type="protein sequence ID" value="MBW0479601.1"/>
    <property type="molecule type" value="Genomic_DNA"/>
</dbReference>
<sequence>MVFINTKILKATVLSLGFWSTRKAALPPKVDKIDFWEAFLPEEKSQLFSSHYGDTLNLLNHDPDPRWSSDGSLTFSAKHLYLSSPKIYFSPSEYLKISDKNFQALCQKIDDSIKAGNLVHMEDGEQDDHFQNGLGALRGRVPQMLLLRGGVWQIRLETSQKVWEQYSQKLGVGMPEIMTMHGELEEKKLADFDRVEGSGLISDDRRRAFLQSQSDTSQYKNEVKKAKDALFRLLDGNKFTTIVLKTAPTGLAEIIETVPKFKEKVAIVWTNPVGMRELGGYVGRFNYNQDRQASKRLIELGIPIIAASHRVGQAKMSAMVDESVMPIFKKISQEKVNFNGFKNLNKMKTSNGLISKNFEATASRFEKLKIAKWQAQEKSLSAEKAQLLNKEASSLDPELERINDQLNLADKSLGAKWYRIRQELPENQSFREYCSVDQYAEVVLDEEIRKESVLQVLQARLKVIEISPTDHVIQPILTGQNDEANVFILTNIDSGMLAEQHQKLFDWLANGEPKQSTVGA</sequence>
<name>A0A9Q3CBA6_9BASI</name>
<proteinExistence type="predicted"/>
<protein>
    <submittedName>
        <fullName evidence="1">Uncharacterized protein</fullName>
    </submittedName>
</protein>
<dbReference type="AlphaFoldDB" id="A0A9Q3CBA6"/>
<dbReference type="OrthoDB" id="2504536at2759"/>
<reference evidence="1" key="1">
    <citation type="submission" date="2021-03" db="EMBL/GenBank/DDBJ databases">
        <title>Draft genome sequence of rust myrtle Austropuccinia psidii MF-1, a brazilian biotype.</title>
        <authorList>
            <person name="Quecine M.C."/>
            <person name="Pachon D.M.R."/>
            <person name="Bonatelli M.L."/>
            <person name="Correr F.H."/>
            <person name="Franceschini L.M."/>
            <person name="Leite T.F."/>
            <person name="Margarido G.R.A."/>
            <person name="Almeida C.A."/>
            <person name="Ferrarezi J.A."/>
            <person name="Labate C.A."/>
        </authorList>
    </citation>
    <scope>NUCLEOTIDE SEQUENCE</scope>
    <source>
        <strain evidence="1">MF-1</strain>
    </source>
</reference>
<evidence type="ECO:0000313" key="1">
    <source>
        <dbReference type="EMBL" id="MBW0479601.1"/>
    </source>
</evidence>
<keyword evidence="2" id="KW-1185">Reference proteome</keyword>
<gene>
    <name evidence="1" type="ORF">O181_019316</name>
</gene>